<evidence type="ECO:0000256" key="14">
    <source>
        <dbReference type="ARBA" id="ARBA00022777"/>
    </source>
</evidence>
<dbReference type="GO" id="GO:0004674">
    <property type="term" value="F:protein serine/threonine kinase activity"/>
    <property type="evidence" value="ECO:0007669"/>
    <property type="project" value="UniProtKB-KW"/>
</dbReference>
<evidence type="ECO:0000256" key="23">
    <source>
        <dbReference type="ARBA" id="ARBA00056628"/>
    </source>
</evidence>
<comment type="function">
    <text evidence="22">Receptor kinase that detects X.oryzae pv. oryzae protein Ax21 to promote innate immunity. Following X.oryzae pv. oryzae protein Ax21 detection, undergoes cleavage, releasing the processed protein kinase Xa21 chain.</text>
</comment>
<dbReference type="FunFam" id="1.10.510.10:FF:000358">
    <property type="entry name" value="Putative leucine-rich repeat receptor-like serine/threonine-protein kinase"/>
    <property type="match status" value="1"/>
</dbReference>
<evidence type="ECO:0000256" key="10">
    <source>
        <dbReference type="ARBA" id="ARBA00022692"/>
    </source>
</evidence>
<keyword evidence="14" id="KW-0418">Kinase</keyword>
<name>A0A8T3BTH8_DENNO</name>
<dbReference type="Pfam" id="PF07714">
    <property type="entry name" value="PK_Tyr_Ser-Thr"/>
    <property type="match status" value="1"/>
</dbReference>
<dbReference type="SMART" id="SM00369">
    <property type="entry name" value="LRR_TYP"/>
    <property type="match status" value="8"/>
</dbReference>
<comment type="function">
    <text evidence="23">The processed protein kinase Xa21 chain released by protein cleavage after X.oryzae pv. oryzae protein Ax21 detection translocates into the nucleus where it can bind and regulate WRKY62, a transcription factor. Confers resistance to the bacterial pathogen X.oryzae pv. oryzae (Xoo).</text>
</comment>
<dbReference type="InterPro" id="IPR001245">
    <property type="entry name" value="Ser-Thr/Tyr_kinase_cat_dom"/>
</dbReference>
<accession>A0A8T3BTH8</accession>
<evidence type="ECO:0000256" key="22">
    <source>
        <dbReference type="ARBA" id="ARBA00054320"/>
    </source>
</evidence>
<dbReference type="InterPro" id="IPR013210">
    <property type="entry name" value="LRR_N_plant-typ"/>
</dbReference>
<evidence type="ECO:0000256" key="15">
    <source>
        <dbReference type="ARBA" id="ARBA00022840"/>
    </source>
</evidence>
<dbReference type="FunFam" id="3.80.10.10:FF:000383">
    <property type="entry name" value="Leucine-rich repeat receptor protein kinase EMS1"/>
    <property type="match status" value="1"/>
</dbReference>
<keyword evidence="8" id="KW-0433">Leucine-rich repeat</keyword>
<dbReference type="EC" id="2.7.11.1" evidence="4"/>
<dbReference type="Pfam" id="PF00560">
    <property type="entry name" value="LRR_1"/>
    <property type="match status" value="7"/>
</dbReference>
<organism evidence="28 29">
    <name type="scientific">Dendrobium nobile</name>
    <name type="common">Orchid</name>
    <dbReference type="NCBI Taxonomy" id="94219"/>
    <lineage>
        <taxon>Eukaryota</taxon>
        <taxon>Viridiplantae</taxon>
        <taxon>Streptophyta</taxon>
        <taxon>Embryophyta</taxon>
        <taxon>Tracheophyta</taxon>
        <taxon>Spermatophyta</taxon>
        <taxon>Magnoliopsida</taxon>
        <taxon>Liliopsida</taxon>
        <taxon>Asparagales</taxon>
        <taxon>Orchidaceae</taxon>
        <taxon>Epidendroideae</taxon>
        <taxon>Malaxideae</taxon>
        <taxon>Dendrobiinae</taxon>
        <taxon>Dendrobium</taxon>
    </lineage>
</organism>
<sequence length="1007" mass="109753">MALLLLVLPTSSSSPSSLLTDEQALLSLKALITSDPSNALSSWISTTNGDANSTSLCTWSGVFCDKPENRVTGLDLSGLTLSGILTPSLGNLTFLRFLLLQSNQFIGFLPDQIGRLSQLQLLNVSSNFFNGQIPNSITNCTDLTTLDLSGNKFSGQIPPELQRLRNLQIMKLAQNQLTGPIPLSITNISSLTYIDLGTNSISGSMPDGLSRLKKLQHLQLSINNIEGMVPPSLYNLSSLVTFAMASNNLHGEIPADVGFRLPNLLVFHVCFNEFTGKIPPSLHNLTRIQSLRMSHNFLRGTIPPGLEKLSELVMYNIGYNLLFTYDGLQFVTYLTNSTKLQFLAFDGNSFDGVIPASVGNLSSVLTKLYMGESKIRGSIPESIGRLKALQLLNMSNNYISGEIPQNISQLINLQMLGLAGNRITGRIPVGLAELRKLSKLEMYGNDLEGGIPSSFGNFESLLYLDLSGNRLNGSIPREIFSLTSLTSLLNLSNNYLSGSLPLEIGRMVNVISIDISNNLISGNIPLSVGSCRSLQVLFLANNSLTGLIPDSIGKLSGLQKLDLSSNHISGSIPNDLADLHALQFLNLSFNNLEGAVPEYGVFKNSSEALLEGNPMLCTGNSSCKTSSSGKNWKAAYTVIILVVSIFALCLIVFAVLFFVKRKNFFAKISDTTNSIKTSHPWISYDEILRATNNLSSENLIGRGSFGSVYTGALIKEGSTIATAVAIKVLDLSVRGASKSFIAECEALRNVRHRNLVKLITSCSSCDFANNEFLALVYEFMGNGSLEDWLRGRRRHEEDDHEGLSLEERLEIAIDIASAMDYLHHDCDAPVVHCDLKPSNVLLDAEMTAKVGDFGLARLIMEKDGISATSSEWLKGTVGYIPPEYGLGGRPSTKGDVYSFGVLLLELLTGKSPMQVVGIDGEELVLEKWVRSLFPDKLFQVIDPQLLPHDQKIQIINLEESPLVSMARVGLLCAVESPESRISMRVALHQLKSIRDSLHKFNWADSLG</sequence>
<dbReference type="GO" id="GO:0005524">
    <property type="term" value="F:ATP binding"/>
    <property type="evidence" value="ECO:0007669"/>
    <property type="project" value="UniProtKB-UniRule"/>
</dbReference>
<dbReference type="FunFam" id="3.80.10.10:FF:000288">
    <property type="entry name" value="LRR receptor-like serine/threonine-protein kinase EFR"/>
    <property type="match status" value="1"/>
</dbReference>
<keyword evidence="17 26" id="KW-0472">Membrane</keyword>
<dbReference type="SUPFAM" id="SSF56112">
    <property type="entry name" value="Protein kinase-like (PK-like)"/>
    <property type="match status" value="1"/>
</dbReference>
<evidence type="ECO:0000256" key="1">
    <source>
        <dbReference type="ARBA" id="ARBA00004251"/>
    </source>
</evidence>
<evidence type="ECO:0000259" key="27">
    <source>
        <dbReference type="PROSITE" id="PS50011"/>
    </source>
</evidence>
<dbReference type="PROSITE" id="PS50011">
    <property type="entry name" value="PROTEIN_KINASE_DOM"/>
    <property type="match status" value="1"/>
</dbReference>
<dbReference type="PROSITE" id="PS00108">
    <property type="entry name" value="PROTEIN_KINASE_ST"/>
    <property type="match status" value="1"/>
</dbReference>
<dbReference type="PROSITE" id="PS51450">
    <property type="entry name" value="LRR"/>
    <property type="match status" value="1"/>
</dbReference>
<keyword evidence="6" id="KW-0723">Serine/threonine-protein kinase</keyword>
<dbReference type="Pfam" id="PF13855">
    <property type="entry name" value="LRR_8"/>
    <property type="match status" value="2"/>
</dbReference>
<dbReference type="SMR" id="A0A8T3BTH8"/>
<evidence type="ECO:0000256" key="16">
    <source>
        <dbReference type="ARBA" id="ARBA00022989"/>
    </source>
</evidence>
<dbReference type="PANTHER" id="PTHR27008">
    <property type="entry name" value="OS04G0122200 PROTEIN"/>
    <property type="match status" value="1"/>
</dbReference>
<evidence type="ECO:0000256" key="3">
    <source>
        <dbReference type="ARBA" id="ARBA00008684"/>
    </source>
</evidence>
<dbReference type="Pfam" id="PF08263">
    <property type="entry name" value="LRRNT_2"/>
    <property type="match status" value="1"/>
</dbReference>
<dbReference type="InterPro" id="IPR000719">
    <property type="entry name" value="Prot_kinase_dom"/>
</dbReference>
<reference evidence="28" key="1">
    <citation type="journal article" date="2022" name="Front. Genet.">
        <title>Chromosome-Scale Assembly of the Dendrobium nobile Genome Provides Insights Into the Molecular Mechanism of the Biosynthesis of the Medicinal Active Ingredient of Dendrobium.</title>
        <authorList>
            <person name="Xu Q."/>
            <person name="Niu S.-C."/>
            <person name="Li K.-L."/>
            <person name="Zheng P.-J."/>
            <person name="Zhang X.-J."/>
            <person name="Jia Y."/>
            <person name="Liu Y."/>
            <person name="Niu Y.-X."/>
            <person name="Yu L.-H."/>
            <person name="Chen D.-F."/>
            <person name="Zhang G.-Q."/>
        </authorList>
    </citation>
    <scope>NUCLEOTIDE SEQUENCE</scope>
    <source>
        <tissue evidence="28">Leaf</tissue>
    </source>
</reference>
<evidence type="ECO:0000256" key="19">
    <source>
        <dbReference type="ARBA" id="ARBA00023180"/>
    </source>
</evidence>
<keyword evidence="12" id="KW-0677">Repeat</keyword>
<evidence type="ECO:0000256" key="9">
    <source>
        <dbReference type="ARBA" id="ARBA00022679"/>
    </source>
</evidence>
<feature type="domain" description="Protein kinase" evidence="27">
    <location>
        <begin position="694"/>
        <end position="1001"/>
    </location>
</feature>
<evidence type="ECO:0000256" key="17">
    <source>
        <dbReference type="ARBA" id="ARBA00023136"/>
    </source>
</evidence>
<evidence type="ECO:0000256" key="12">
    <source>
        <dbReference type="ARBA" id="ARBA00022737"/>
    </source>
</evidence>
<protein>
    <recommendedName>
        <fullName evidence="24">Receptor kinase-like protein Xa21</fullName>
        <ecNumber evidence="4">2.7.11.1</ecNumber>
    </recommendedName>
</protein>
<comment type="caution">
    <text evidence="28">The sequence shown here is derived from an EMBL/GenBank/DDBJ whole genome shotgun (WGS) entry which is preliminary data.</text>
</comment>
<evidence type="ECO:0000256" key="11">
    <source>
        <dbReference type="ARBA" id="ARBA00022729"/>
    </source>
</evidence>
<dbReference type="InterPro" id="IPR051809">
    <property type="entry name" value="Plant_receptor-like_S/T_kinase"/>
</dbReference>
<dbReference type="InterPro" id="IPR011009">
    <property type="entry name" value="Kinase-like_dom_sf"/>
</dbReference>
<keyword evidence="10 26" id="KW-0812">Transmembrane</keyword>
<keyword evidence="5" id="KW-1003">Cell membrane</keyword>
<evidence type="ECO:0000256" key="7">
    <source>
        <dbReference type="ARBA" id="ARBA00022553"/>
    </source>
</evidence>
<keyword evidence="7" id="KW-0597">Phosphoprotein</keyword>
<dbReference type="AlphaFoldDB" id="A0A8T3BTH8"/>
<keyword evidence="16 26" id="KW-1133">Transmembrane helix</keyword>
<comment type="subcellular location">
    <subcellularLocation>
        <location evidence="1">Cell membrane</location>
        <topology evidence="1">Single-pass type I membrane protein</topology>
    </subcellularLocation>
    <subcellularLocation>
        <location evidence="2">Endoplasmic reticulum membrane</location>
        <topology evidence="2">Single-pass membrane protein</topology>
    </subcellularLocation>
</comment>
<keyword evidence="9" id="KW-0808">Transferase</keyword>
<dbReference type="InterPro" id="IPR017441">
    <property type="entry name" value="Protein_kinase_ATP_BS"/>
</dbReference>
<evidence type="ECO:0000256" key="13">
    <source>
        <dbReference type="ARBA" id="ARBA00022741"/>
    </source>
</evidence>
<dbReference type="InterPro" id="IPR032675">
    <property type="entry name" value="LRR_dom_sf"/>
</dbReference>
<evidence type="ECO:0000256" key="4">
    <source>
        <dbReference type="ARBA" id="ARBA00012513"/>
    </source>
</evidence>
<evidence type="ECO:0000256" key="6">
    <source>
        <dbReference type="ARBA" id="ARBA00022527"/>
    </source>
</evidence>
<gene>
    <name evidence="28" type="ORF">KFK09_008051</name>
</gene>
<evidence type="ECO:0000256" key="2">
    <source>
        <dbReference type="ARBA" id="ARBA00004389"/>
    </source>
</evidence>
<dbReference type="PRINTS" id="PR00019">
    <property type="entry name" value="LEURICHRPT"/>
</dbReference>
<evidence type="ECO:0000256" key="18">
    <source>
        <dbReference type="ARBA" id="ARBA00023170"/>
    </source>
</evidence>
<dbReference type="PROSITE" id="PS00107">
    <property type="entry name" value="PROTEIN_KINASE_ATP"/>
    <property type="match status" value="1"/>
</dbReference>
<dbReference type="Gene3D" id="1.10.510.10">
    <property type="entry name" value="Transferase(Phosphotransferase) domain 1"/>
    <property type="match status" value="1"/>
</dbReference>
<evidence type="ECO:0000313" key="29">
    <source>
        <dbReference type="Proteomes" id="UP000829196"/>
    </source>
</evidence>
<feature type="transmembrane region" description="Helical" evidence="26">
    <location>
        <begin position="634"/>
        <end position="659"/>
    </location>
</feature>
<dbReference type="GO" id="GO:0005789">
    <property type="term" value="C:endoplasmic reticulum membrane"/>
    <property type="evidence" value="ECO:0007669"/>
    <property type="project" value="UniProtKB-SubCell"/>
</dbReference>
<dbReference type="CDD" id="cd14066">
    <property type="entry name" value="STKc_IRAK"/>
    <property type="match status" value="1"/>
</dbReference>
<dbReference type="PANTHER" id="PTHR27008:SF357">
    <property type="entry name" value="PROTEIN KINASE DOMAIN-CONTAINING PROTEIN"/>
    <property type="match status" value="1"/>
</dbReference>
<dbReference type="GO" id="GO:0005886">
    <property type="term" value="C:plasma membrane"/>
    <property type="evidence" value="ECO:0007669"/>
    <property type="project" value="UniProtKB-SubCell"/>
</dbReference>
<evidence type="ECO:0000256" key="26">
    <source>
        <dbReference type="SAM" id="Phobius"/>
    </source>
</evidence>
<dbReference type="OrthoDB" id="682255at2759"/>
<keyword evidence="29" id="KW-1185">Reference proteome</keyword>
<keyword evidence="11" id="KW-0732">Signal</keyword>
<feature type="binding site" evidence="25">
    <location>
        <position position="727"/>
    </location>
    <ligand>
        <name>ATP</name>
        <dbReference type="ChEBI" id="CHEBI:30616"/>
    </ligand>
</feature>
<evidence type="ECO:0000256" key="20">
    <source>
        <dbReference type="ARBA" id="ARBA00047899"/>
    </source>
</evidence>
<proteinExistence type="inferred from homology"/>
<dbReference type="SUPFAM" id="SSF52058">
    <property type="entry name" value="L domain-like"/>
    <property type="match status" value="2"/>
</dbReference>
<evidence type="ECO:0000256" key="24">
    <source>
        <dbReference type="ARBA" id="ARBA00072040"/>
    </source>
</evidence>
<dbReference type="EMBL" id="JAGYWB010000006">
    <property type="protein sequence ID" value="KAI0520575.1"/>
    <property type="molecule type" value="Genomic_DNA"/>
</dbReference>
<dbReference type="InterPro" id="IPR008271">
    <property type="entry name" value="Ser/Thr_kinase_AS"/>
</dbReference>
<keyword evidence="15 25" id="KW-0067">ATP-binding</keyword>
<comment type="catalytic activity">
    <reaction evidence="20">
        <text>L-threonyl-[protein] + ATP = O-phospho-L-threonyl-[protein] + ADP + H(+)</text>
        <dbReference type="Rhea" id="RHEA:46608"/>
        <dbReference type="Rhea" id="RHEA-COMP:11060"/>
        <dbReference type="Rhea" id="RHEA-COMP:11605"/>
        <dbReference type="ChEBI" id="CHEBI:15378"/>
        <dbReference type="ChEBI" id="CHEBI:30013"/>
        <dbReference type="ChEBI" id="CHEBI:30616"/>
        <dbReference type="ChEBI" id="CHEBI:61977"/>
        <dbReference type="ChEBI" id="CHEBI:456216"/>
        <dbReference type="EC" id="2.7.11.1"/>
    </reaction>
</comment>
<keyword evidence="19" id="KW-0325">Glycoprotein</keyword>
<dbReference type="Gene3D" id="3.30.200.20">
    <property type="entry name" value="Phosphorylase Kinase, domain 1"/>
    <property type="match status" value="1"/>
</dbReference>
<dbReference type="InterPro" id="IPR001611">
    <property type="entry name" value="Leu-rich_rpt"/>
</dbReference>
<evidence type="ECO:0000256" key="8">
    <source>
        <dbReference type="ARBA" id="ARBA00022614"/>
    </source>
</evidence>
<evidence type="ECO:0000256" key="25">
    <source>
        <dbReference type="PROSITE-ProRule" id="PRU10141"/>
    </source>
</evidence>
<dbReference type="FunFam" id="3.30.200.20:FF:000432">
    <property type="entry name" value="LRR receptor-like serine/threonine-protein kinase EFR"/>
    <property type="match status" value="1"/>
</dbReference>
<comment type="catalytic activity">
    <reaction evidence="21">
        <text>L-seryl-[protein] + ATP = O-phospho-L-seryl-[protein] + ADP + H(+)</text>
        <dbReference type="Rhea" id="RHEA:17989"/>
        <dbReference type="Rhea" id="RHEA-COMP:9863"/>
        <dbReference type="Rhea" id="RHEA-COMP:11604"/>
        <dbReference type="ChEBI" id="CHEBI:15378"/>
        <dbReference type="ChEBI" id="CHEBI:29999"/>
        <dbReference type="ChEBI" id="CHEBI:30616"/>
        <dbReference type="ChEBI" id="CHEBI:83421"/>
        <dbReference type="ChEBI" id="CHEBI:456216"/>
        <dbReference type="EC" id="2.7.11.1"/>
    </reaction>
</comment>
<dbReference type="InterPro" id="IPR003591">
    <property type="entry name" value="Leu-rich_rpt_typical-subtyp"/>
</dbReference>
<evidence type="ECO:0000313" key="28">
    <source>
        <dbReference type="EMBL" id="KAI0520575.1"/>
    </source>
</evidence>
<evidence type="ECO:0000256" key="5">
    <source>
        <dbReference type="ARBA" id="ARBA00022475"/>
    </source>
</evidence>
<comment type="similarity">
    <text evidence="3">Belongs to the protein kinase superfamily. Ser/Thr protein kinase family.</text>
</comment>
<dbReference type="FunFam" id="3.80.10.10:FF:000275">
    <property type="entry name" value="Leucine-rich repeat receptor-like protein kinase"/>
    <property type="match status" value="1"/>
</dbReference>
<dbReference type="Proteomes" id="UP000829196">
    <property type="component" value="Unassembled WGS sequence"/>
</dbReference>
<evidence type="ECO:0000256" key="21">
    <source>
        <dbReference type="ARBA" id="ARBA00048679"/>
    </source>
</evidence>
<dbReference type="Gene3D" id="3.80.10.10">
    <property type="entry name" value="Ribonuclease Inhibitor"/>
    <property type="match status" value="3"/>
</dbReference>
<dbReference type="SMART" id="SM00220">
    <property type="entry name" value="S_TKc"/>
    <property type="match status" value="1"/>
</dbReference>
<keyword evidence="18" id="KW-0675">Receptor</keyword>
<keyword evidence="13 25" id="KW-0547">Nucleotide-binding</keyword>